<dbReference type="Proteomes" id="UP001367922">
    <property type="component" value="Unassembled WGS sequence"/>
</dbReference>
<keyword evidence="4" id="KW-0597">Phosphoprotein</keyword>
<dbReference type="InterPro" id="IPR005467">
    <property type="entry name" value="His_kinase_dom"/>
</dbReference>
<keyword evidence="13" id="KW-1185">Reference proteome</keyword>
<dbReference type="PANTHER" id="PTHR45453:SF1">
    <property type="entry name" value="PHOSPHATE REGULON SENSOR PROTEIN PHOR"/>
    <property type="match status" value="1"/>
</dbReference>
<dbReference type="RefSeq" id="WP_336484074.1">
    <property type="nucleotide sequence ID" value="NZ_JBAWSV010000009.1"/>
</dbReference>
<evidence type="ECO:0000256" key="10">
    <source>
        <dbReference type="SAM" id="Phobius"/>
    </source>
</evidence>
<evidence type="ECO:0000313" key="13">
    <source>
        <dbReference type="Proteomes" id="UP001367922"/>
    </source>
</evidence>
<evidence type="ECO:0000256" key="2">
    <source>
        <dbReference type="ARBA" id="ARBA00004370"/>
    </source>
</evidence>
<evidence type="ECO:0000256" key="5">
    <source>
        <dbReference type="ARBA" id="ARBA00022679"/>
    </source>
</evidence>
<dbReference type="PRINTS" id="PR00344">
    <property type="entry name" value="BCTRLSENSOR"/>
</dbReference>
<evidence type="ECO:0000256" key="3">
    <source>
        <dbReference type="ARBA" id="ARBA00012438"/>
    </source>
</evidence>
<keyword evidence="5" id="KW-0808">Transferase</keyword>
<dbReference type="PANTHER" id="PTHR45453">
    <property type="entry name" value="PHOSPHATE REGULON SENSOR PROTEIN PHOR"/>
    <property type="match status" value="1"/>
</dbReference>
<evidence type="ECO:0000256" key="9">
    <source>
        <dbReference type="ARBA" id="ARBA00023012"/>
    </source>
</evidence>
<dbReference type="SMART" id="SM00388">
    <property type="entry name" value="HisKA"/>
    <property type="match status" value="1"/>
</dbReference>
<dbReference type="Gene3D" id="1.10.287.130">
    <property type="match status" value="1"/>
</dbReference>
<keyword evidence="7 12" id="KW-0418">Kinase</keyword>
<proteinExistence type="predicted"/>
<organism evidence="12 13">
    <name type="scientific">Bacillus yunxiaonensis</name>
    <dbReference type="NCBI Taxonomy" id="3127665"/>
    <lineage>
        <taxon>Bacteria</taxon>
        <taxon>Bacillati</taxon>
        <taxon>Bacillota</taxon>
        <taxon>Bacilli</taxon>
        <taxon>Bacillales</taxon>
        <taxon>Bacillaceae</taxon>
        <taxon>Bacillus</taxon>
    </lineage>
</organism>
<keyword evidence="10" id="KW-0812">Transmembrane</keyword>
<evidence type="ECO:0000259" key="11">
    <source>
        <dbReference type="PROSITE" id="PS50109"/>
    </source>
</evidence>
<dbReference type="PROSITE" id="PS50109">
    <property type="entry name" value="HIS_KIN"/>
    <property type="match status" value="1"/>
</dbReference>
<feature type="transmembrane region" description="Helical" evidence="10">
    <location>
        <begin position="12"/>
        <end position="34"/>
    </location>
</feature>
<feature type="domain" description="Histidine kinase" evidence="11">
    <location>
        <begin position="204"/>
        <end position="420"/>
    </location>
</feature>
<evidence type="ECO:0000256" key="7">
    <source>
        <dbReference type="ARBA" id="ARBA00022777"/>
    </source>
</evidence>
<dbReference type="InterPro" id="IPR004358">
    <property type="entry name" value="Sig_transdc_His_kin-like_C"/>
</dbReference>
<dbReference type="InterPro" id="IPR036890">
    <property type="entry name" value="HATPase_C_sf"/>
</dbReference>
<accession>A0ABU8G3C9</accession>
<keyword evidence="10" id="KW-0472">Membrane</keyword>
<sequence>MRKQSMFQKTRIRLTILNSLVFIIFIGMLGNVIYSYTHKRLYEGIDDSMDRFIKKLEQGDKSIPSHFDFNKDLHIGDSRIIVLQWDAKNQLIGMEPRLLDPDFFERNQSKLFPKTFGERQDIEVEGMNFRMIAAQGDTDLGKVTFEVLREINPEKEMLHTLLLILVIGCSIGSICAVGIGFFLAGKALIPIKNAWHKQQQFVSDASHELRTPLAVIQSKTDVLFQSPTATIEDKAMDISTISKECRRLSKLVANLLTLARSDSDQIEMDKKTFALDELLSEIVNPYSEIALFEEKTITLDVVPSISFMGDKERIHQLIVILLDNAMKYTNAGGNIKVSCFETTNGIVIQVKDDGVGIAEEDIPKIFDRFYQGDKARAASNGAGLGLSIANWIVEKHYGKIKVHSKIGEGTCFEIIFPKNQKVRNMYMKEK</sequence>
<evidence type="ECO:0000256" key="8">
    <source>
        <dbReference type="ARBA" id="ARBA00022840"/>
    </source>
</evidence>
<comment type="caution">
    <text evidence="12">The sequence shown here is derived from an EMBL/GenBank/DDBJ whole genome shotgun (WGS) entry which is preliminary data.</text>
</comment>
<dbReference type="CDD" id="cd00082">
    <property type="entry name" value="HisKA"/>
    <property type="match status" value="1"/>
</dbReference>
<protein>
    <recommendedName>
        <fullName evidence="3">histidine kinase</fullName>
        <ecNumber evidence="3">2.7.13.3</ecNumber>
    </recommendedName>
</protein>
<dbReference type="Pfam" id="PF00512">
    <property type="entry name" value="HisKA"/>
    <property type="match status" value="1"/>
</dbReference>
<evidence type="ECO:0000256" key="6">
    <source>
        <dbReference type="ARBA" id="ARBA00022741"/>
    </source>
</evidence>
<keyword evidence="10" id="KW-1133">Transmembrane helix</keyword>
<dbReference type="GO" id="GO:0016301">
    <property type="term" value="F:kinase activity"/>
    <property type="evidence" value="ECO:0007669"/>
    <property type="project" value="UniProtKB-KW"/>
</dbReference>
<evidence type="ECO:0000313" key="12">
    <source>
        <dbReference type="EMBL" id="MEI4831972.1"/>
    </source>
</evidence>
<evidence type="ECO:0000256" key="1">
    <source>
        <dbReference type="ARBA" id="ARBA00000085"/>
    </source>
</evidence>
<name>A0ABU8G3C9_9BACI</name>
<dbReference type="SUPFAM" id="SSF55874">
    <property type="entry name" value="ATPase domain of HSP90 chaperone/DNA topoisomerase II/histidine kinase"/>
    <property type="match status" value="1"/>
</dbReference>
<evidence type="ECO:0000256" key="4">
    <source>
        <dbReference type="ARBA" id="ARBA00022553"/>
    </source>
</evidence>
<comment type="subcellular location">
    <subcellularLocation>
        <location evidence="2">Membrane</location>
    </subcellularLocation>
</comment>
<feature type="transmembrane region" description="Helical" evidence="10">
    <location>
        <begin position="161"/>
        <end position="184"/>
    </location>
</feature>
<keyword evidence="8" id="KW-0067">ATP-binding</keyword>
<dbReference type="SUPFAM" id="SSF47384">
    <property type="entry name" value="Homodimeric domain of signal transducing histidine kinase"/>
    <property type="match status" value="1"/>
</dbReference>
<dbReference type="InterPro" id="IPR050351">
    <property type="entry name" value="BphY/WalK/GraS-like"/>
</dbReference>
<dbReference type="InterPro" id="IPR003594">
    <property type="entry name" value="HATPase_dom"/>
</dbReference>
<dbReference type="CDD" id="cd00075">
    <property type="entry name" value="HATPase"/>
    <property type="match status" value="1"/>
</dbReference>
<reference evidence="12 13" key="1">
    <citation type="submission" date="2024-01" db="EMBL/GenBank/DDBJ databases">
        <title>Seven novel Bacillus-like species.</title>
        <authorList>
            <person name="Liu G."/>
        </authorList>
    </citation>
    <scope>NUCLEOTIDE SEQUENCE [LARGE SCALE GENOMIC DNA]</scope>
    <source>
        <strain evidence="12 13">FJAT-53711</strain>
    </source>
</reference>
<dbReference type="EMBL" id="JBAWSV010000009">
    <property type="protein sequence ID" value="MEI4831972.1"/>
    <property type="molecule type" value="Genomic_DNA"/>
</dbReference>
<dbReference type="Gene3D" id="3.30.565.10">
    <property type="entry name" value="Histidine kinase-like ATPase, C-terminal domain"/>
    <property type="match status" value="1"/>
</dbReference>
<dbReference type="SMART" id="SM00387">
    <property type="entry name" value="HATPase_c"/>
    <property type="match status" value="1"/>
</dbReference>
<dbReference type="InterPro" id="IPR036097">
    <property type="entry name" value="HisK_dim/P_sf"/>
</dbReference>
<dbReference type="EC" id="2.7.13.3" evidence="3"/>
<dbReference type="Pfam" id="PF02518">
    <property type="entry name" value="HATPase_c"/>
    <property type="match status" value="1"/>
</dbReference>
<comment type="catalytic activity">
    <reaction evidence="1">
        <text>ATP + protein L-histidine = ADP + protein N-phospho-L-histidine.</text>
        <dbReference type="EC" id="2.7.13.3"/>
    </reaction>
</comment>
<gene>
    <name evidence="12" type="ORF">WAX78_21330</name>
</gene>
<dbReference type="InterPro" id="IPR003661">
    <property type="entry name" value="HisK_dim/P_dom"/>
</dbReference>
<keyword evidence="6" id="KW-0547">Nucleotide-binding</keyword>
<keyword evidence="9" id="KW-0902">Two-component regulatory system</keyword>